<evidence type="ECO:0000313" key="3">
    <source>
        <dbReference type="EMBL" id="PIO40078.1"/>
    </source>
</evidence>
<dbReference type="OrthoDB" id="9372421at2759"/>
<feature type="region of interest" description="Disordered" evidence="1">
    <location>
        <begin position="1"/>
        <end position="51"/>
    </location>
</feature>
<dbReference type="EMBL" id="KV924085">
    <property type="protein sequence ID" value="PIO40078.1"/>
    <property type="molecule type" value="Genomic_DNA"/>
</dbReference>
<protein>
    <recommendedName>
        <fullName evidence="2">Signal-induced proliferation-associated 1-like protein C-terminal domain-containing protein</fullName>
    </recommendedName>
</protein>
<feature type="domain" description="Signal-induced proliferation-associated 1-like protein C-terminal" evidence="2">
    <location>
        <begin position="83"/>
        <end position="127"/>
    </location>
</feature>
<evidence type="ECO:0000256" key="1">
    <source>
        <dbReference type="SAM" id="MobiDB-lite"/>
    </source>
</evidence>
<sequence length="131" mass="14351">MSSRHSASPVVFTSARSSPKEESHSATSPQLAPSFSSSSSSPSGPRTFYPRQGATSKYLIGWKKPEGTINSVGFMDSRKRRQIDCVEMPPTRLRASIRDLQASPKRVSTVQDELKKLIDLENPPTGSEKSL</sequence>
<keyword evidence="4" id="KW-1185">Reference proteome</keyword>
<accession>A0A2G9SIZ5</accession>
<organism evidence="3 4">
    <name type="scientific">Aquarana catesbeiana</name>
    <name type="common">American bullfrog</name>
    <name type="synonym">Rana catesbeiana</name>
    <dbReference type="NCBI Taxonomy" id="8400"/>
    <lineage>
        <taxon>Eukaryota</taxon>
        <taxon>Metazoa</taxon>
        <taxon>Chordata</taxon>
        <taxon>Craniata</taxon>
        <taxon>Vertebrata</taxon>
        <taxon>Euteleostomi</taxon>
        <taxon>Amphibia</taxon>
        <taxon>Batrachia</taxon>
        <taxon>Anura</taxon>
        <taxon>Neobatrachia</taxon>
        <taxon>Ranoidea</taxon>
        <taxon>Ranidae</taxon>
        <taxon>Aquarana</taxon>
    </lineage>
</organism>
<dbReference type="AlphaFoldDB" id="A0A2G9SIZ5"/>
<dbReference type="InterPro" id="IPR021818">
    <property type="entry name" value="SIPA1L_C"/>
</dbReference>
<evidence type="ECO:0000259" key="2">
    <source>
        <dbReference type="Pfam" id="PF11881"/>
    </source>
</evidence>
<reference evidence="4" key="1">
    <citation type="journal article" date="2017" name="Nat. Commun.">
        <title>The North American bullfrog draft genome provides insight into hormonal regulation of long noncoding RNA.</title>
        <authorList>
            <person name="Hammond S.A."/>
            <person name="Warren R.L."/>
            <person name="Vandervalk B.P."/>
            <person name="Kucuk E."/>
            <person name="Khan H."/>
            <person name="Gibb E.A."/>
            <person name="Pandoh P."/>
            <person name="Kirk H."/>
            <person name="Zhao Y."/>
            <person name="Jones M."/>
            <person name="Mungall A.J."/>
            <person name="Coope R."/>
            <person name="Pleasance S."/>
            <person name="Moore R.A."/>
            <person name="Holt R.A."/>
            <person name="Round J.M."/>
            <person name="Ohora S."/>
            <person name="Walle B.V."/>
            <person name="Veldhoen N."/>
            <person name="Helbing C.C."/>
            <person name="Birol I."/>
        </authorList>
    </citation>
    <scope>NUCLEOTIDE SEQUENCE [LARGE SCALE GENOMIC DNA]</scope>
</reference>
<proteinExistence type="predicted"/>
<feature type="non-terminal residue" evidence="3">
    <location>
        <position position="131"/>
    </location>
</feature>
<dbReference type="Pfam" id="PF11881">
    <property type="entry name" value="SPAR_C"/>
    <property type="match status" value="1"/>
</dbReference>
<name>A0A2G9SIZ5_AQUCT</name>
<feature type="compositionally biased region" description="Low complexity" evidence="1">
    <location>
        <begin position="28"/>
        <end position="45"/>
    </location>
</feature>
<dbReference type="Proteomes" id="UP000228934">
    <property type="component" value="Unassembled WGS sequence"/>
</dbReference>
<gene>
    <name evidence="3" type="ORF">AB205_0199340</name>
</gene>
<evidence type="ECO:0000313" key="4">
    <source>
        <dbReference type="Proteomes" id="UP000228934"/>
    </source>
</evidence>